<dbReference type="InterPro" id="IPR000209">
    <property type="entry name" value="Peptidase_S8/S53_dom"/>
</dbReference>
<dbReference type="SUPFAM" id="SSF49452">
    <property type="entry name" value="Starch-binding domain-like"/>
    <property type="match status" value="1"/>
</dbReference>
<keyword evidence="3 5" id="KW-0378">Hydrolase</keyword>
<evidence type="ECO:0000313" key="9">
    <source>
        <dbReference type="Proteomes" id="UP000579153"/>
    </source>
</evidence>
<dbReference type="InterPro" id="IPR013784">
    <property type="entry name" value="Carb-bd-like_fold"/>
</dbReference>
<dbReference type="InterPro" id="IPR033857">
    <property type="entry name" value="Bacillopeptidase_F"/>
</dbReference>
<comment type="caution">
    <text evidence="8">The sequence shown here is derived from an EMBL/GenBank/DDBJ whole genome shotgun (WGS) entry which is preliminary data.</text>
</comment>
<sequence>MRRRLLTALWLVPALLLGSAVPAAAENDPLPDRLDRAVAAKLAEHDTTDVFVVLKEKADLSGGRSLRGHAAKAEHGFRMLRSTAERSQRGLRSFLQDSKAIFTPYWLVNAVLVRGADAGLVKRLAERPDVARVRPAGSVSLPEPERTAEAVAQVAGAEWGVDSVGAPRVWSGFGARGEGIVVATIDSGVQYDHPALAGQYRGRKADGSYDHNYNWFDPTLVCGVPSVTPCDNNGHGTHTMGTIVGAGGIGVAPGATWISAKGCETSRCSDVFLLEAGQWMLAPTDLEGNNPRPDLAPHLVSNSWGGDAGDPFYQEIVNSWVASGIFPLFAAGNAGPECATAHSPGDYANTYAVGAYQSDGKIADFSSRGDPEGTAIKPNITAPGVAIRSSVPGSGYSAYSGTSMATPHVAGAVALLWSAAPALRGDIAATRRALDETAVDVTDYSCGGDSANNRVWGQGRLDAFAAVTFAPRGQTGTLAGTVRDATGAPVPKPTVTLTASGVKRTLTGGADGTFSIPLPPGSYEITAWAFGFAPATGTATVAAGATATRDLSLATVPRYDVYGEVRQSGGEPLPGAVVSIEGTPYAPVTTESDGAFAMLGVPVGTWRVNVQGARCGAATTVTLVVDSDELLQIDTPLRKDAFNNKCDVIPTLAWQPGTTPLALTGDDAGVAVTLPFTFPLYGKPYTKAWISTNGFINFQRLSTLSLNSAIPSGGLPNSAIYAFWDDLVVDSSAQVLTATLGTAPNRRYLVEWRNVTLVSQPAARLTFSAELHENGQILIQYKSLSSGLMPRGSSATIGIENSTGTLGFEYSSNVPVLRSGMGIRFYGAGVVQGVVRDPAGTPLKGIEVGYAMPGDSALMEQAVTDATGAYRLFPLPGEYTVSIASSDWEYYSSKVTLGEEGQVVDLDITLYPSSNDISGVVRDSSGRPLPGVSVAVMDRNIAAATTDGTGAYRLTGVHGGTQWIQVFARACEVIVQKRLTVTGDLVVDLTQGMPVDDSGFACTRKPRAWVEGTEVIDVNASTSAMVPLPFSFPLSGDTFTSVGVTGLGMLLFYDALTGEWSWAAPYTDNLAYDEQSSVRTATVNGAFVVEWRGVLLKGTGLRLTFEAVLHPDGRMMFQYGDLPDDPRIRNGEGVVAVSNAYGPDVLLIRGTLDPETAFEVRPAPQA</sequence>
<dbReference type="AlphaFoldDB" id="A0A7W9GBQ1"/>
<comment type="similarity">
    <text evidence="1 5">Belongs to the peptidase S8 family.</text>
</comment>
<dbReference type="InterPro" id="IPR050131">
    <property type="entry name" value="Peptidase_S8_subtilisin-like"/>
</dbReference>
<evidence type="ECO:0000256" key="3">
    <source>
        <dbReference type="ARBA" id="ARBA00022801"/>
    </source>
</evidence>
<protein>
    <submittedName>
        <fullName evidence="8">Subtilisin family serine protease</fullName>
    </submittedName>
</protein>
<dbReference type="SUPFAM" id="SSF52743">
    <property type="entry name" value="Subtilisin-like"/>
    <property type="match status" value="1"/>
</dbReference>
<dbReference type="PANTHER" id="PTHR43806:SF11">
    <property type="entry name" value="CEREVISIN-RELATED"/>
    <property type="match status" value="1"/>
</dbReference>
<dbReference type="GO" id="GO:0004252">
    <property type="term" value="F:serine-type endopeptidase activity"/>
    <property type="evidence" value="ECO:0007669"/>
    <property type="project" value="UniProtKB-UniRule"/>
</dbReference>
<dbReference type="PROSITE" id="PS00138">
    <property type="entry name" value="SUBTILASE_SER"/>
    <property type="match status" value="1"/>
</dbReference>
<dbReference type="RefSeq" id="WP_185074241.1">
    <property type="nucleotide sequence ID" value="NZ_JACHMB010000001.1"/>
</dbReference>
<feature type="active site" description="Charge relay system" evidence="5">
    <location>
        <position position="403"/>
    </location>
</feature>
<evidence type="ECO:0000256" key="5">
    <source>
        <dbReference type="PROSITE-ProRule" id="PRU01240"/>
    </source>
</evidence>
<dbReference type="PRINTS" id="PR00723">
    <property type="entry name" value="SUBTILISIN"/>
</dbReference>
<organism evidence="8 9">
    <name type="scientific">Nonomuraea jabiensis</name>
    <dbReference type="NCBI Taxonomy" id="882448"/>
    <lineage>
        <taxon>Bacteria</taxon>
        <taxon>Bacillati</taxon>
        <taxon>Actinomycetota</taxon>
        <taxon>Actinomycetes</taxon>
        <taxon>Streptosporangiales</taxon>
        <taxon>Streptosporangiaceae</taxon>
        <taxon>Nonomuraea</taxon>
    </lineage>
</organism>
<evidence type="ECO:0000256" key="2">
    <source>
        <dbReference type="ARBA" id="ARBA00022670"/>
    </source>
</evidence>
<name>A0A7W9GBQ1_9ACTN</name>
<dbReference type="Pfam" id="PF13620">
    <property type="entry name" value="CarboxypepD_reg"/>
    <property type="match status" value="4"/>
</dbReference>
<feature type="chain" id="PRO_5030641013" evidence="6">
    <location>
        <begin position="26"/>
        <end position="1166"/>
    </location>
</feature>
<evidence type="ECO:0000313" key="8">
    <source>
        <dbReference type="EMBL" id="MBB5780840.1"/>
    </source>
</evidence>
<feature type="domain" description="Peptidase S8/S53" evidence="7">
    <location>
        <begin position="177"/>
        <end position="457"/>
    </location>
</feature>
<keyword evidence="2 5" id="KW-0645">Protease</keyword>
<gene>
    <name evidence="8" type="ORF">HD596_007596</name>
</gene>
<dbReference type="InterPro" id="IPR036852">
    <property type="entry name" value="Peptidase_S8/S53_dom_sf"/>
</dbReference>
<reference evidence="8 9" key="1">
    <citation type="submission" date="2020-08" db="EMBL/GenBank/DDBJ databases">
        <title>Sequencing the genomes of 1000 actinobacteria strains.</title>
        <authorList>
            <person name="Klenk H.-P."/>
        </authorList>
    </citation>
    <scope>NUCLEOTIDE SEQUENCE [LARGE SCALE GENOMIC DNA]</scope>
    <source>
        <strain evidence="8 9">DSM 45507</strain>
    </source>
</reference>
<dbReference type="InterPro" id="IPR008969">
    <property type="entry name" value="CarboxyPept-like_regulatory"/>
</dbReference>
<evidence type="ECO:0000256" key="1">
    <source>
        <dbReference type="ARBA" id="ARBA00011073"/>
    </source>
</evidence>
<dbReference type="PROSITE" id="PS51892">
    <property type="entry name" value="SUBTILASE"/>
    <property type="match status" value="1"/>
</dbReference>
<dbReference type="GO" id="GO:0006508">
    <property type="term" value="P:proteolysis"/>
    <property type="evidence" value="ECO:0007669"/>
    <property type="project" value="UniProtKB-KW"/>
</dbReference>
<dbReference type="CDD" id="cd07481">
    <property type="entry name" value="Peptidases_S8_BacillopeptidaseF-like"/>
    <property type="match status" value="1"/>
</dbReference>
<feature type="active site" description="Charge relay system" evidence="5">
    <location>
        <position position="235"/>
    </location>
</feature>
<keyword evidence="4 5" id="KW-0720">Serine protease</keyword>
<dbReference type="EMBL" id="JACHMB010000001">
    <property type="protein sequence ID" value="MBB5780840.1"/>
    <property type="molecule type" value="Genomic_DNA"/>
</dbReference>
<dbReference type="SUPFAM" id="SSF49464">
    <property type="entry name" value="Carboxypeptidase regulatory domain-like"/>
    <property type="match status" value="3"/>
</dbReference>
<dbReference type="Gene3D" id="2.60.40.1120">
    <property type="entry name" value="Carboxypeptidase-like, regulatory domain"/>
    <property type="match status" value="4"/>
</dbReference>
<evidence type="ECO:0000259" key="7">
    <source>
        <dbReference type="Pfam" id="PF00082"/>
    </source>
</evidence>
<feature type="signal peptide" evidence="6">
    <location>
        <begin position="1"/>
        <end position="25"/>
    </location>
</feature>
<dbReference type="InterPro" id="IPR015500">
    <property type="entry name" value="Peptidase_S8_subtilisin-rel"/>
</dbReference>
<dbReference type="Pfam" id="PF00082">
    <property type="entry name" value="Peptidase_S8"/>
    <property type="match status" value="1"/>
</dbReference>
<feature type="active site" description="Charge relay system" evidence="5">
    <location>
        <position position="186"/>
    </location>
</feature>
<dbReference type="GO" id="GO:0030246">
    <property type="term" value="F:carbohydrate binding"/>
    <property type="evidence" value="ECO:0007669"/>
    <property type="project" value="InterPro"/>
</dbReference>
<dbReference type="PANTHER" id="PTHR43806">
    <property type="entry name" value="PEPTIDASE S8"/>
    <property type="match status" value="1"/>
</dbReference>
<keyword evidence="6" id="KW-0732">Signal</keyword>
<evidence type="ECO:0000256" key="4">
    <source>
        <dbReference type="ARBA" id="ARBA00022825"/>
    </source>
</evidence>
<dbReference type="Gene3D" id="3.40.50.200">
    <property type="entry name" value="Peptidase S8/S53 domain"/>
    <property type="match status" value="1"/>
</dbReference>
<evidence type="ECO:0000256" key="6">
    <source>
        <dbReference type="SAM" id="SignalP"/>
    </source>
</evidence>
<keyword evidence="9" id="KW-1185">Reference proteome</keyword>
<accession>A0A7W9GBQ1</accession>
<dbReference type="Proteomes" id="UP000579153">
    <property type="component" value="Unassembled WGS sequence"/>
</dbReference>
<proteinExistence type="inferred from homology"/>
<dbReference type="InterPro" id="IPR023828">
    <property type="entry name" value="Peptidase_S8_Ser-AS"/>
</dbReference>